<dbReference type="PROSITE" id="PS51293">
    <property type="entry name" value="SANT"/>
    <property type="match status" value="1"/>
</dbReference>
<keyword evidence="10" id="KW-1185">Reference proteome</keyword>
<gene>
    <name evidence="11" type="primary">LOC108839435</name>
</gene>
<keyword evidence="2" id="KW-0805">Transcription regulation</keyword>
<feature type="domain" description="Myb-like" evidence="7">
    <location>
        <begin position="453"/>
        <end position="504"/>
    </location>
</feature>
<evidence type="ECO:0000259" key="9">
    <source>
        <dbReference type="PROSITE" id="PS51294"/>
    </source>
</evidence>
<dbReference type="KEGG" id="rsz:108839435"/>
<dbReference type="CDD" id="cd00167">
    <property type="entry name" value="SANT"/>
    <property type="match status" value="3"/>
</dbReference>
<keyword evidence="5" id="KW-0539">Nucleus</keyword>
<feature type="compositionally biased region" description="Low complexity" evidence="6">
    <location>
        <begin position="174"/>
        <end position="186"/>
    </location>
</feature>
<accession>A0A9W3D5K5</accession>
<dbReference type="PROSITE" id="PS50090">
    <property type="entry name" value="MYB_LIKE"/>
    <property type="match status" value="4"/>
</dbReference>
<dbReference type="GO" id="GO:0019185">
    <property type="term" value="C:snRNA-activating protein complex"/>
    <property type="evidence" value="ECO:0007669"/>
    <property type="project" value="TreeGrafter"/>
</dbReference>
<dbReference type="PANTHER" id="PTHR46621">
    <property type="entry name" value="SNRNA-ACTIVATING PROTEIN COMPLEX SUBUNIT 4"/>
    <property type="match status" value="1"/>
</dbReference>
<evidence type="ECO:0000256" key="4">
    <source>
        <dbReference type="ARBA" id="ARBA00023163"/>
    </source>
</evidence>
<reference evidence="10" key="1">
    <citation type="journal article" date="2019" name="Database">
        <title>The radish genome database (RadishGD): an integrated information resource for radish genomics.</title>
        <authorList>
            <person name="Yu H.J."/>
            <person name="Baek S."/>
            <person name="Lee Y.J."/>
            <person name="Cho A."/>
            <person name="Mun J.H."/>
        </authorList>
    </citation>
    <scope>NUCLEOTIDE SEQUENCE [LARGE SCALE GENOMIC DNA]</scope>
    <source>
        <strain evidence="10">cv. WK10039</strain>
    </source>
</reference>
<feature type="compositionally biased region" description="Acidic residues" evidence="6">
    <location>
        <begin position="10"/>
        <end position="20"/>
    </location>
</feature>
<dbReference type="SUPFAM" id="SSF46689">
    <property type="entry name" value="Homeodomain-like"/>
    <property type="match status" value="3"/>
</dbReference>
<keyword evidence="3" id="KW-0238">DNA-binding</keyword>
<feature type="domain" description="Myb-like" evidence="7">
    <location>
        <begin position="565"/>
        <end position="616"/>
    </location>
</feature>
<evidence type="ECO:0000256" key="1">
    <source>
        <dbReference type="ARBA" id="ARBA00004123"/>
    </source>
</evidence>
<feature type="region of interest" description="Disordered" evidence="6">
    <location>
        <begin position="686"/>
        <end position="749"/>
    </location>
</feature>
<protein>
    <submittedName>
        <fullName evidence="11">Uncharacterized protein LOC108839435 isoform X1</fullName>
    </submittedName>
</protein>
<feature type="compositionally biased region" description="Basic and acidic residues" evidence="6">
    <location>
        <begin position="272"/>
        <end position="285"/>
    </location>
</feature>
<feature type="domain" description="HTH myb-type" evidence="9">
    <location>
        <begin position="571"/>
        <end position="620"/>
    </location>
</feature>
<feature type="domain" description="HTH myb-type" evidence="9">
    <location>
        <begin position="453"/>
        <end position="508"/>
    </location>
</feature>
<evidence type="ECO:0000256" key="6">
    <source>
        <dbReference type="SAM" id="MobiDB-lite"/>
    </source>
</evidence>
<proteinExistence type="predicted"/>
<dbReference type="PROSITE" id="PS51294">
    <property type="entry name" value="HTH_MYB"/>
    <property type="match status" value="3"/>
</dbReference>
<feature type="region of interest" description="Disordered" evidence="6">
    <location>
        <begin position="167"/>
        <end position="186"/>
    </location>
</feature>
<dbReference type="GeneID" id="108839435"/>
<dbReference type="InterPro" id="IPR001005">
    <property type="entry name" value="SANT/Myb"/>
</dbReference>
<feature type="compositionally biased region" description="Polar residues" evidence="6">
    <location>
        <begin position="61"/>
        <end position="70"/>
    </location>
</feature>
<sequence>MMDRVSMYESDVDDDDDDDDICEDLEELRRACIVTDSNSGGGGMHSDSENEEEDFEMLRSIKTQLASSATDHPMGLLSSSSSLTSEDSESDDDDDFEMLRSLNNQLALPMDDEDNDETLVAICKRFSGVEGLTFMNESSPKQQVHATCNEPPSSEILSRSNTCESFSEDVKGESSTSSTQPPSLTLAASSTTFPESAQAFVDAIRKNRSYQKFLRTKLGEIEATIEKNEKLRKDVKIIDGLTVACKRRMKQQAFSQGKDPRFELISARKPSTHHDNSSDQGKGEKTLGPLENPCVASYRMVLEEYPVSVCRTNWSAKENEDLAKGLKQQLQETLIREATERSSDLEGCSDDIDTILESVSNLEITPEMIRQFLPKVNWDQLDIKNRSAAECEARWMSSEDPLINHGPWTAAEDDYIRLVTQNKSVTDWLDVAVSLGTNRTPFQCLARYQRSLNTDILRREWTPEEDDQLRAAVSLFGEKDWQSVANEMDGRTGTQCSNRWKKSLVPSRKRVGKSNSKEAKWSSEEDKRLRVALTFFGAKNYNKIAQFVPGRTQSQCRARWKDSLDPRLNFGSWSEEEITKYNEAVEEHGVSNWPKVASHVYSRTSKQCSRRWETLNPHLKYLKREAVRLRREATIGNFVDRESERPHLVASDFLALAERSFEPEPVLKKKRKTRCRQKKADAQCESEAVCGETKRQPKRRRKGLERCSGDVCRRENENEDSGKEKKQRRKHKAVAGTSSEDNSTVTTDCSQVKVGIEKLKPRRKVSAVVPIENQDAPN</sequence>
<feature type="compositionally biased region" description="Acidic residues" evidence="6">
    <location>
        <begin position="86"/>
        <end position="95"/>
    </location>
</feature>
<dbReference type="InterPro" id="IPR017884">
    <property type="entry name" value="SANT_dom"/>
</dbReference>
<dbReference type="Pfam" id="PF00249">
    <property type="entry name" value="Myb_DNA-binding"/>
    <property type="match status" value="1"/>
</dbReference>
<dbReference type="InterPro" id="IPR009057">
    <property type="entry name" value="Homeodomain-like_sf"/>
</dbReference>
<feature type="region of interest" description="Disordered" evidence="6">
    <location>
        <begin position="33"/>
        <end position="95"/>
    </location>
</feature>
<reference evidence="11" key="2">
    <citation type="submission" date="2025-08" db="UniProtKB">
        <authorList>
            <consortium name="RefSeq"/>
        </authorList>
    </citation>
    <scope>IDENTIFICATION</scope>
    <source>
        <tissue evidence="11">Leaf</tissue>
    </source>
</reference>
<dbReference type="GO" id="GO:0005634">
    <property type="term" value="C:nucleus"/>
    <property type="evidence" value="ECO:0007669"/>
    <property type="project" value="UniProtKB-SubCell"/>
</dbReference>
<dbReference type="OrthoDB" id="2143914at2759"/>
<dbReference type="AlphaFoldDB" id="A0A9W3D5K5"/>
<dbReference type="InterPro" id="IPR017930">
    <property type="entry name" value="Myb_dom"/>
</dbReference>
<evidence type="ECO:0000256" key="2">
    <source>
        <dbReference type="ARBA" id="ARBA00023015"/>
    </source>
</evidence>
<feature type="region of interest" description="Disordered" evidence="6">
    <location>
        <begin position="267"/>
        <end position="289"/>
    </location>
</feature>
<evidence type="ECO:0000259" key="7">
    <source>
        <dbReference type="PROSITE" id="PS50090"/>
    </source>
</evidence>
<dbReference type="InterPro" id="IPR051575">
    <property type="entry name" value="Myb-like_DNA-bd"/>
</dbReference>
<feature type="region of interest" description="Disordered" evidence="6">
    <location>
        <begin position="137"/>
        <end position="159"/>
    </location>
</feature>
<evidence type="ECO:0000259" key="8">
    <source>
        <dbReference type="PROSITE" id="PS51293"/>
    </source>
</evidence>
<dbReference type="GO" id="GO:0042795">
    <property type="term" value="P:snRNA transcription by RNA polymerase II"/>
    <property type="evidence" value="ECO:0007669"/>
    <property type="project" value="TreeGrafter"/>
</dbReference>
<dbReference type="RefSeq" id="XP_056859064.1">
    <property type="nucleotide sequence ID" value="XM_057003084.1"/>
</dbReference>
<dbReference type="Proteomes" id="UP000504610">
    <property type="component" value="Chromosome 2"/>
</dbReference>
<dbReference type="GO" id="GO:0042796">
    <property type="term" value="P:snRNA transcription by RNA polymerase III"/>
    <property type="evidence" value="ECO:0007669"/>
    <property type="project" value="TreeGrafter"/>
</dbReference>
<feature type="region of interest" description="Disordered" evidence="6">
    <location>
        <begin position="1"/>
        <end position="20"/>
    </location>
</feature>
<evidence type="ECO:0000256" key="3">
    <source>
        <dbReference type="ARBA" id="ARBA00023125"/>
    </source>
</evidence>
<dbReference type="Gene3D" id="1.10.10.60">
    <property type="entry name" value="Homeodomain-like"/>
    <property type="match status" value="4"/>
</dbReference>
<feature type="domain" description="HTH myb-type" evidence="9">
    <location>
        <begin position="513"/>
        <end position="568"/>
    </location>
</feature>
<feature type="domain" description="Myb-like" evidence="7">
    <location>
        <begin position="513"/>
        <end position="564"/>
    </location>
</feature>
<feature type="domain" description="Myb-like" evidence="7">
    <location>
        <begin position="400"/>
        <end position="452"/>
    </location>
</feature>
<feature type="compositionally biased region" description="Polar residues" evidence="6">
    <location>
        <begin position="736"/>
        <end position="749"/>
    </location>
</feature>
<dbReference type="GO" id="GO:0000978">
    <property type="term" value="F:RNA polymerase II cis-regulatory region sequence-specific DNA binding"/>
    <property type="evidence" value="ECO:0007669"/>
    <property type="project" value="TreeGrafter"/>
</dbReference>
<evidence type="ECO:0000313" key="11">
    <source>
        <dbReference type="RefSeq" id="XP_056859064.1"/>
    </source>
</evidence>
<dbReference type="Pfam" id="PF13921">
    <property type="entry name" value="Myb_DNA-bind_6"/>
    <property type="match status" value="1"/>
</dbReference>
<name>A0A9W3D5K5_RAPSA</name>
<organism evidence="10 11">
    <name type="scientific">Raphanus sativus</name>
    <name type="common">Radish</name>
    <name type="synonym">Raphanus raphanistrum var. sativus</name>
    <dbReference type="NCBI Taxonomy" id="3726"/>
    <lineage>
        <taxon>Eukaryota</taxon>
        <taxon>Viridiplantae</taxon>
        <taxon>Streptophyta</taxon>
        <taxon>Embryophyta</taxon>
        <taxon>Tracheophyta</taxon>
        <taxon>Spermatophyta</taxon>
        <taxon>Magnoliopsida</taxon>
        <taxon>eudicotyledons</taxon>
        <taxon>Gunneridae</taxon>
        <taxon>Pentapetalae</taxon>
        <taxon>rosids</taxon>
        <taxon>malvids</taxon>
        <taxon>Brassicales</taxon>
        <taxon>Brassicaceae</taxon>
        <taxon>Brassiceae</taxon>
        <taxon>Raphanus</taxon>
    </lineage>
</organism>
<evidence type="ECO:0000256" key="5">
    <source>
        <dbReference type="ARBA" id="ARBA00023242"/>
    </source>
</evidence>
<dbReference type="PANTHER" id="PTHR46621:SF1">
    <property type="entry name" value="SNRNA-ACTIVATING PROTEIN COMPLEX SUBUNIT 4"/>
    <property type="match status" value="1"/>
</dbReference>
<dbReference type="SMART" id="SM00717">
    <property type="entry name" value="SANT"/>
    <property type="match status" value="5"/>
</dbReference>
<feature type="compositionally biased region" description="Basic and acidic residues" evidence="6">
    <location>
        <begin position="704"/>
        <end position="724"/>
    </location>
</feature>
<evidence type="ECO:0000313" key="10">
    <source>
        <dbReference type="Proteomes" id="UP000504610"/>
    </source>
</evidence>
<dbReference type="GO" id="GO:0001006">
    <property type="term" value="F:RNA polymerase III type 3 promoter sequence-specific DNA binding"/>
    <property type="evidence" value="ECO:0007669"/>
    <property type="project" value="TreeGrafter"/>
</dbReference>
<comment type="subcellular location">
    <subcellularLocation>
        <location evidence="1">Nucleus</location>
    </subcellularLocation>
</comment>
<keyword evidence="4" id="KW-0804">Transcription</keyword>
<feature type="compositionally biased region" description="Low complexity" evidence="6">
    <location>
        <begin position="76"/>
        <end position="85"/>
    </location>
</feature>
<feature type="domain" description="SANT" evidence="8">
    <location>
        <begin position="568"/>
        <end position="608"/>
    </location>
</feature>